<keyword evidence="1" id="KW-1185">Reference proteome</keyword>
<organism evidence="1 2">
    <name type="scientific">Meloidogyne incognita</name>
    <name type="common">Southern root-knot nematode worm</name>
    <name type="synonym">Oxyuris incognita</name>
    <dbReference type="NCBI Taxonomy" id="6306"/>
    <lineage>
        <taxon>Eukaryota</taxon>
        <taxon>Metazoa</taxon>
        <taxon>Ecdysozoa</taxon>
        <taxon>Nematoda</taxon>
        <taxon>Chromadorea</taxon>
        <taxon>Rhabditida</taxon>
        <taxon>Tylenchina</taxon>
        <taxon>Tylenchomorpha</taxon>
        <taxon>Tylenchoidea</taxon>
        <taxon>Meloidogynidae</taxon>
        <taxon>Meloidogyninae</taxon>
        <taxon>Meloidogyne</taxon>
        <taxon>Meloidogyne incognita group</taxon>
    </lineage>
</organism>
<proteinExistence type="predicted"/>
<name>A0A914M9F4_MELIC</name>
<protein>
    <submittedName>
        <fullName evidence="2">Secreted protein</fullName>
    </submittedName>
</protein>
<evidence type="ECO:0000313" key="2">
    <source>
        <dbReference type="WBParaSite" id="Minc3s01480g24149"/>
    </source>
</evidence>
<dbReference type="Proteomes" id="UP000887563">
    <property type="component" value="Unplaced"/>
</dbReference>
<reference evidence="2" key="1">
    <citation type="submission" date="2022-11" db="UniProtKB">
        <authorList>
            <consortium name="WormBaseParasite"/>
        </authorList>
    </citation>
    <scope>IDENTIFICATION</scope>
</reference>
<sequence length="77" mass="8614">MCFLFLCVRGSRNYRTSLAHKVVVPPTATHPRIIEQHPQPAFQHQTLGPPPGFEAPPLALRPGINVQTRPQSLFFIS</sequence>
<evidence type="ECO:0000313" key="1">
    <source>
        <dbReference type="Proteomes" id="UP000887563"/>
    </source>
</evidence>
<dbReference type="AlphaFoldDB" id="A0A914M9F4"/>
<dbReference type="WBParaSite" id="Minc3s01480g24149">
    <property type="protein sequence ID" value="Minc3s01480g24149"/>
    <property type="gene ID" value="Minc3s01480g24149"/>
</dbReference>
<accession>A0A914M9F4</accession>